<sequence length="339" mass="37325">MARIAPRARSPGTDVFATHHGFFVVRSDAGCFLQAPSCHTPEAVEIRSLHPTCRGGEHYVGDTTSSAIYILRGDAFHRTLDLSVAPSPDALPLHPTCHGGDHYTSWDGRFSIIFLTRGMVLSVADLTTGAEAEETPLIPAARCGLYYYAPDSTHLAFLHVDEQQGLCSHIFSSTGHWEVLPIHANVASFLPGGLALVHGNSFGAWEHVKLIQNETDEPLPSSHEITRKVGHVEEKLANWTFTSAPVDLSMALLQAQFSLPPAYGGLGLRTEQEEWEMVAEEGEELRVILQPRQKLYWWQYVLGLGQRPLLFCRCLKVTRSPAPPTTVPLPSSDTWDADV</sequence>
<evidence type="ECO:0000313" key="1">
    <source>
        <dbReference type="Ensembl" id="ENSPCEP00000014400.1"/>
    </source>
</evidence>
<dbReference type="AlphaFoldDB" id="A0A8C8S5W6"/>
<name>A0A8C8S5W6_9SAUR</name>
<reference evidence="1" key="2">
    <citation type="submission" date="2025-09" db="UniProtKB">
        <authorList>
            <consortium name="Ensembl"/>
        </authorList>
    </citation>
    <scope>IDENTIFICATION</scope>
</reference>
<proteinExistence type="predicted"/>
<dbReference type="Proteomes" id="UP000694393">
    <property type="component" value="Unplaced"/>
</dbReference>
<keyword evidence="2" id="KW-1185">Reference proteome</keyword>
<dbReference type="Ensembl" id="ENSPCET00000014923.1">
    <property type="protein sequence ID" value="ENSPCEP00000014400.1"/>
    <property type="gene ID" value="ENSPCEG00000011425.1"/>
</dbReference>
<protein>
    <submittedName>
        <fullName evidence="1">Uncharacterized protein</fullName>
    </submittedName>
</protein>
<evidence type="ECO:0000313" key="2">
    <source>
        <dbReference type="Proteomes" id="UP000694393"/>
    </source>
</evidence>
<organism evidence="1 2">
    <name type="scientific">Pelusios castaneus</name>
    <name type="common">West African mud turtle</name>
    <dbReference type="NCBI Taxonomy" id="367368"/>
    <lineage>
        <taxon>Eukaryota</taxon>
        <taxon>Metazoa</taxon>
        <taxon>Chordata</taxon>
        <taxon>Craniata</taxon>
        <taxon>Vertebrata</taxon>
        <taxon>Euteleostomi</taxon>
        <taxon>Archelosauria</taxon>
        <taxon>Testudinata</taxon>
        <taxon>Testudines</taxon>
        <taxon>Pleurodira</taxon>
        <taxon>Pelomedusidae</taxon>
        <taxon>Pelusios</taxon>
    </lineage>
</organism>
<accession>A0A8C8S5W6</accession>
<reference evidence="1" key="1">
    <citation type="submission" date="2025-08" db="UniProtKB">
        <authorList>
            <consortium name="Ensembl"/>
        </authorList>
    </citation>
    <scope>IDENTIFICATION</scope>
</reference>